<proteinExistence type="inferred from homology"/>
<evidence type="ECO:0000256" key="1">
    <source>
        <dbReference type="ARBA" id="ARBA00001946"/>
    </source>
</evidence>
<dbReference type="SFLD" id="SFLDG01136">
    <property type="entry name" value="C1.6:_Phosphoserine_Phosphatas"/>
    <property type="match status" value="1"/>
</dbReference>
<sequence>MSIELVVLDVDGTMTDSHITYSEHGDEIKSFNVKDGLAIASWRRLGKQVAIITGRTSSIVARRAKELHIEHFYQGIDNKKEVLESLLEKLDLTMDNVAAIGDDLNDLPMLKAAKISFVPRDASAYVDKIANVVLSKRGGDGAVREMIEYLIVKEGLEKKYLELWE</sequence>
<reference evidence="7" key="1">
    <citation type="submission" date="2023-01" db="EMBL/GenBank/DDBJ databases">
        <title>Sulfurovum sp. XTW-4 genome assembly.</title>
        <authorList>
            <person name="Wang J."/>
        </authorList>
    </citation>
    <scope>NUCLEOTIDE SEQUENCE</scope>
    <source>
        <strain evidence="7">XTW-4</strain>
    </source>
</reference>
<protein>
    <submittedName>
        <fullName evidence="7">HAD-IIIA family hydrolase</fullName>
    </submittedName>
</protein>
<evidence type="ECO:0000256" key="3">
    <source>
        <dbReference type="ARBA" id="ARBA00011881"/>
    </source>
</evidence>
<dbReference type="InterPro" id="IPR050793">
    <property type="entry name" value="CMP-NeuNAc_synthase"/>
</dbReference>
<dbReference type="NCBIfam" id="TIGR01662">
    <property type="entry name" value="HAD-SF-IIIA"/>
    <property type="match status" value="1"/>
</dbReference>
<keyword evidence="4" id="KW-0479">Metal-binding</keyword>
<dbReference type="SFLD" id="SFLDS00003">
    <property type="entry name" value="Haloacid_Dehalogenase"/>
    <property type="match status" value="1"/>
</dbReference>
<dbReference type="PANTHER" id="PTHR21485">
    <property type="entry name" value="HAD SUPERFAMILY MEMBERS CMAS AND KDSC"/>
    <property type="match status" value="1"/>
</dbReference>
<evidence type="ECO:0000256" key="6">
    <source>
        <dbReference type="ARBA" id="ARBA00022842"/>
    </source>
</evidence>
<comment type="similarity">
    <text evidence="2">Belongs to the KdsC family.</text>
</comment>
<evidence type="ECO:0000313" key="8">
    <source>
        <dbReference type="Proteomes" id="UP001169066"/>
    </source>
</evidence>
<dbReference type="CDD" id="cd01630">
    <property type="entry name" value="HAD_KDO-like"/>
    <property type="match status" value="1"/>
</dbReference>
<keyword evidence="8" id="KW-1185">Reference proteome</keyword>
<keyword evidence="6" id="KW-0460">Magnesium</keyword>
<dbReference type="Pfam" id="PF08282">
    <property type="entry name" value="Hydrolase_3"/>
    <property type="match status" value="1"/>
</dbReference>
<name>A0ABT7QTC9_9BACT</name>
<evidence type="ECO:0000256" key="2">
    <source>
        <dbReference type="ARBA" id="ARBA00005893"/>
    </source>
</evidence>
<dbReference type="NCBIfam" id="TIGR01670">
    <property type="entry name" value="KdsC-phosphatas"/>
    <property type="match status" value="1"/>
</dbReference>
<dbReference type="PIRSF" id="PIRSF006118">
    <property type="entry name" value="KDO8-P_Ptase"/>
    <property type="match status" value="1"/>
</dbReference>
<dbReference type="GO" id="GO:0016787">
    <property type="term" value="F:hydrolase activity"/>
    <property type="evidence" value="ECO:0007669"/>
    <property type="project" value="UniProtKB-KW"/>
</dbReference>
<dbReference type="SFLD" id="SFLDG01138">
    <property type="entry name" value="C1.6.2:_Deoxy-d-mannose-octulo"/>
    <property type="match status" value="1"/>
</dbReference>
<dbReference type="InterPro" id="IPR023214">
    <property type="entry name" value="HAD_sf"/>
</dbReference>
<dbReference type="Proteomes" id="UP001169066">
    <property type="component" value="Unassembled WGS sequence"/>
</dbReference>
<keyword evidence="5 7" id="KW-0378">Hydrolase</keyword>
<dbReference type="Gene3D" id="3.40.50.1000">
    <property type="entry name" value="HAD superfamily/HAD-like"/>
    <property type="match status" value="1"/>
</dbReference>
<evidence type="ECO:0000256" key="5">
    <source>
        <dbReference type="ARBA" id="ARBA00022801"/>
    </source>
</evidence>
<dbReference type="RefSeq" id="WP_289402239.1">
    <property type="nucleotide sequence ID" value="NZ_JAQIBC010000007.1"/>
</dbReference>
<evidence type="ECO:0000313" key="7">
    <source>
        <dbReference type="EMBL" id="MDM5264340.1"/>
    </source>
</evidence>
<dbReference type="EMBL" id="JAQIBC010000007">
    <property type="protein sequence ID" value="MDM5264340.1"/>
    <property type="molecule type" value="Genomic_DNA"/>
</dbReference>
<organism evidence="7 8">
    <name type="scientific">Sulfurovum xiamenensis</name>
    <dbReference type="NCBI Taxonomy" id="3019066"/>
    <lineage>
        <taxon>Bacteria</taxon>
        <taxon>Pseudomonadati</taxon>
        <taxon>Campylobacterota</taxon>
        <taxon>Epsilonproteobacteria</taxon>
        <taxon>Campylobacterales</taxon>
        <taxon>Sulfurovaceae</taxon>
        <taxon>Sulfurovum</taxon>
    </lineage>
</organism>
<evidence type="ECO:0000256" key="4">
    <source>
        <dbReference type="ARBA" id="ARBA00022723"/>
    </source>
</evidence>
<comment type="caution">
    <text evidence="7">The sequence shown here is derived from an EMBL/GenBank/DDBJ whole genome shotgun (WGS) entry which is preliminary data.</text>
</comment>
<gene>
    <name evidence="7" type="ORF">PF327_09050</name>
</gene>
<comment type="cofactor">
    <cofactor evidence="1">
        <name>Mg(2+)</name>
        <dbReference type="ChEBI" id="CHEBI:18420"/>
    </cofactor>
</comment>
<dbReference type="InterPro" id="IPR010023">
    <property type="entry name" value="KdsC_fam"/>
</dbReference>
<dbReference type="PANTHER" id="PTHR21485:SF3">
    <property type="entry name" value="N-ACYLNEURAMINATE CYTIDYLYLTRANSFERASE"/>
    <property type="match status" value="1"/>
</dbReference>
<dbReference type="InterPro" id="IPR006549">
    <property type="entry name" value="HAD-SF_hydro_IIIA"/>
</dbReference>
<dbReference type="SUPFAM" id="SSF56784">
    <property type="entry name" value="HAD-like"/>
    <property type="match status" value="1"/>
</dbReference>
<accession>A0ABT7QTC9</accession>
<comment type="subunit">
    <text evidence="3">Homotetramer.</text>
</comment>
<dbReference type="InterPro" id="IPR036412">
    <property type="entry name" value="HAD-like_sf"/>
</dbReference>